<dbReference type="Proteomes" id="UP000017246">
    <property type="component" value="Unassembled WGS sequence"/>
</dbReference>
<keyword evidence="3" id="KW-1185">Reference proteome</keyword>
<dbReference type="AlphaFoldDB" id="A0A0S4MMT2"/>
<keyword evidence="2" id="KW-0416">Keratin</keyword>
<feature type="compositionally biased region" description="Acidic residues" evidence="1">
    <location>
        <begin position="82"/>
        <end position="98"/>
    </location>
</feature>
<dbReference type="EMBL" id="LN902849">
    <property type="protein sequence ID" value="CUT99818.1"/>
    <property type="molecule type" value="Genomic_DNA"/>
</dbReference>
<sequence>MVVTRMKASSDHFTDMQVEPIEAVSIAQKATQLSTQVTIIEIKWTAREMEFGSWTNVTWESWATRDEWPSSDVTLSKRATAEDDIEEEEEEEENWVWV</sequence>
<proteinExistence type="predicted"/>
<evidence type="ECO:0000313" key="3">
    <source>
        <dbReference type="Proteomes" id="UP000017246"/>
    </source>
</evidence>
<accession>A0A0S4MMT2</accession>
<dbReference type="GO" id="GO:0005882">
    <property type="term" value="C:intermediate filament"/>
    <property type="evidence" value="ECO:0007669"/>
    <property type="project" value="UniProtKB-KW"/>
</dbReference>
<organism evidence="2 3">
    <name type="scientific">Echinococcus multilocularis</name>
    <name type="common">Fox tapeworm</name>
    <dbReference type="NCBI Taxonomy" id="6211"/>
    <lineage>
        <taxon>Eukaryota</taxon>
        <taxon>Metazoa</taxon>
        <taxon>Spiralia</taxon>
        <taxon>Lophotrochozoa</taxon>
        <taxon>Platyhelminthes</taxon>
        <taxon>Cestoda</taxon>
        <taxon>Eucestoda</taxon>
        <taxon>Cyclophyllidea</taxon>
        <taxon>Taeniidae</taxon>
        <taxon>Echinococcus</taxon>
    </lineage>
</organism>
<name>A0A0S4MMT2_ECHMU</name>
<reference evidence="2" key="2">
    <citation type="submission" date="2015-11" db="EMBL/GenBank/DDBJ databases">
        <authorList>
            <person name="Zhang Y."/>
            <person name="Guo Z."/>
        </authorList>
    </citation>
    <scope>NUCLEOTIDE SEQUENCE</scope>
</reference>
<evidence type="ECO:0000313" key="2">
    <source>
        <dbReference type="EMBL" id="CUT99818.1"/>
    </source>
</evidence>
<protein>
    <submittedName>
        <fullName evidence="2">Keratin associated protein 9 1</fullName>
    </submittedName>
</protein>
<evidence type="ECO:0000256" key="1">
    <source>
        <dbReference type="SAM" id="MobiDB-lite"/>
    </source>
</evidence>
<reference evidence="2" key="1">
    <citation type="journal article" date="2013" name="Nature">
        <title>The genomes of four tapeworm species reveal adaptations to parasitism.</title>
        <authorList>
            <person name="Tsai I.J."/>
            <person name="Zarowiecki M."/>
            <person name="Holroyd N."/>
            <person name="Garciarrubio A."/>
            <person name="Sanchez-Flores A."/>
            <person name="Brooks K.L."/>
            <person name="Tracey A."/>
            <person name="Bobes R.J."/>
            <person name="Fragoso G."/>
            <person name="Sciutto E."/>
            <person name="Aslett M."/>
            <person name="Beasley H."/>
            <person name="Bennett H.M."/>
            <person name="Cai J."/>
            <person name="Camicia F."/>
            <person name="Clark R."/>
            <person name="Cucher M."/>
            <person name="De Silva N."/>
            <person name="Day T.A."/>
            <person name="Deplazes P."/>
            <person name="Estrada K."/>
            <person name="Fernandez C."/>
            <person name="Holland P.W."/>
            <person name="Hou J."/>
            <person name="Hu S."/>
            <person name="Huckvale T."/>
            <person name="Hung S.S."/>
            <person name="Kamenetzky L."/>
            <person name="Keane J.A."/>
            <person name="Kiss F."/>
            <person name="Koziol U."/>
            <person name="Lambert O."/>
            <person name="Liu K."/>
            <person name="Luo X."/>
            <person name="Luo Y."/>
            <person name="Macchiaroli N."/>
            <person name="Nichol S."/>
            <person name="Paps J."/>
            <person name="Parkinson J."/>
            <person name="Pouchkina-Stantcheva N."/>
            <person name="Riddiford N."/>
            <person name="Rosenzvit M."/>
            <person name="Salinas G."/>
            <person name="Wasmuth J.D."/>
            <person name="Zamanian M."/>
            <person name="Zheng Y."/>
            <person name="Cai X."/>
            <person name="Soberon X."/>
            <person name="Olson P.D."/>
            <person name="Laclette J.P."/>
            <person name="Brehm K."/>
            <person name="Berriman M."/>
            <person name="Garciarrubio A."/>
            <person name="Bobes R.J."/>
            <person name="Fragoso G."/>
            <person name="Sanchez-Flores A."/>
            <person name="Estrada K."/>
            <person name="Cevallos M.A."/>
            <person name="Morett E."/>
            <person name="Gonzalez V."/>
            <person name="Portillo T."/>
            <person name="Ochoa-Leyva A."/>
            <person name="Jose M.V."/>
            <person name="Sciutto E."/>
            <person name="Landa A."/>
            <person name="Jimenez L."/>
            <person name="Valdes V."/>
            <person name="Carrero J.C."/>
            <person name="Larralde C."/>
            <person name="Morales-Montor J."/>
            <person name="Limon-Lason J."/>
            <person name="Soberon X."/>
            <person name="Laclette J.P."/>
        </authorList>
    </citation>
    <scope>NUCLEOTIDE SEQUENCE [LARGE SCALE GENOMIC DNA]</scope>
</reference>
<feature type="region of interest" description="Disordered" evidence="1">
    <location>
        <begin position="75"/>
        <end position="98"/>
    </location>
</feature>